<sequence>MKPNELRQKSPEELRRTMTDLRSQLRDLRFKVATRQHTKVRTLRTLKKNVARIETILASMSKTKTI</sequence>
<comment type="caution">
    <text evidence="6">The sequence shown here is derived from an EMBL/GenBank/DDBJ whole genome shotgun (WGS) entry which is preliminary data.</text>
</comment>
<dbReference type="GO" id="GO:1990904">
    <property type="term" value="C:ribonucleoprotein complex"/>
    <property type="evidence" value="ECO:0007669"/>
    <property type="project" value="UniProtKB-KW"/>
</dbReference>
<proteinExistence type="inferred from homology"/>
<comment type="similarity">
    <text evidence="1 5">Belongs to the universal ribosomal protein uL29 family.</text>
</comment>
<reference evidence="6 7" key="1">
    <citation type="submission" date="2017-09" db="EMBL/GenBank/DDBJ databases">
        <title>Depth-based differentiation of microbial function through sediment-hosted aquifers and enrichment of novel symbionts in the deep terrestrial subsurface.</title>
        <authorList>
            <person name="Probst A.J."/>
            <person name="Ladd B."/>
            <person name="Jarett J.K."/>
            <person name="Geller-Mcgrath D.E."/>
            <person name="Sieber C.M."/>
            <person name="Emerson J.B."/>
            <person name="Anantharaman K."/>
            <person name="Thomas B.C."/>
            <person name="Malmstrom R."/>
            <person name="Stieglmeier M."/>
            <person name="Klingl A."/>
            <person name="Woyke T."/>
            <person name="Ryan C.M."/>
            <person name="Banfield J.F."/>
        </authorList>
    </citation>
    <scope>NUCLEOTIDE SEQUENCE [LARGE SCALE GENOMIC DNA]</scope>
    <source>
        <strain evidence="6">CG22_combo_CG10-13_8_21_14_all_47_17</strain>
    </source>
</reference>
<dbReference type="EMBL" id="PCSZ01000063">
    <property type="protein sequence ID" value="PIP60411.1"/>
    <property type="molecule type" value="Genomic_DNA"/>
</dbReference>
<dbReference type="GO" id="GO:0005840">
    <property type="term" value="C:ribosome"/>
    <property type="evidence" value="ECO:0007669"/>
    <property type="project" value="UniProtKB-KW"/>
</dbReference>
<evidence type="ECO:0000256" key="3">
    <source>
        <dbReference type="ARBA" id="ARBA00023274"/>
    </source>
</evidence>
<dbReference type="SUPFAM" id="SSF46561">
    <property type="entry name" value="Ribosomal protein L29 (L29p)"/>
    <property type="match status" value="1"/>
</dbReference>
<dbReference type="InterPro" id="IPR001854">
    <property type="entry name" value="Ribosomal_uL29"/>
</dbReference>
<gene>
    <name evidence="5 6" type="primary">rpmC</name>
    <name evidence="6" type="ORF">COX00_03280</name>
</gene>
<dbReference type="GO" id="GO:0006412">
    <property type="term" value="P:translation"/>
    <property type="evidence" value="ECO:0007669"/>
    <property type="project" value="UniProtKB-UniRule"/>
</dbReference>
<name>A0A2H0BRZ1_9BACT</name>
<protein>
    <recommendedName>
        <fullName evidence="4 5">Large ribosomal subunit protein uL29</fullName>
    </recommendedName>
</protein>
<dbReference type="Proteomes" id="UP000231581">
    <property type="component" value="Unassembled WGS sequence"/>
</dbReference>
<evidence type="ECO:0000256" key="4">
    <source>
        <dbReference type="ARBA" id="ARBA00035204"/>
    </source>
</evidence>
<evidence type="ECO:0000313" key="6">
    <source>
        <dbReference type="EMBL" id="PIP60411.1"/>
    </source>
</evidence>
<evidence type="ECO:0000313" key="7">
    <source>
        <dbReference type="Proteomes" id="UP000231581"/>
    </source>
</evidence>
<dbReference type="Gene3D" id="1.10.287.310">
    <property type="match status" value="1"/>
</dbReference>
<dbReference type="GO" id="GO:0003735">
    <property type="term" value="F:structural constituent of ribosome"/>
    <property type="evidence" value="ECO:0007669"/>
    <property type="project" value="InterPro"/>
</dbReference>
<evidence type="ECO:0000256" key="5">
    <source>
        <dbReference type="HAMAP-Rule" id="MF_00374"/>
    </source>
</evidence>
<keyword evidence="2 5" id="KW-0689">Ribosomal protein</keyword>
<dbReference type="CDD" id="cd00427">
    <property type="entry name" value="Ribosomal_L29_HIP"/>
    <property type="match status" value="1"/>
</dbReference>
<keyword evidence="3 5" id="KW-0687">Ribonucleoprotein</keyword>
<dbReference type="HAMAP" id="MF_00374">
    <property type="entry name" value="Ribosomal_uL29"/>
    <property type="match status" value="1"/>
</dbReference>
<evidence type="ECO:0000256" key="1">
    <source>
        <dbReference type="ARBA" id="ARBA00009254"/>
    </source>
</evidence>
<organism evidence="6 7">
    <name type="scientific">Candidatus Uhrbacteria bacterium CG22_combo_CG10-13_8_21_14_all_47_17</name>
    <dbReference type="NCBI Taxonomy" id="1975041"/>
    <lineage>
        <taxon>Bacteria</taxon>
        <taxon>Candidatus Uhriibacteriota</taxon>
    </lineage>
</organism>
<dbReference type="InterPro" id="IPR036049">
    <property type="entry name" value="Ribosomal_uL29_sf"/>
</dbReference>
<dbReference type="Pfam" id="PF00831">
    <property type="entry name" value="Ribosomal_L29"/>
    <property type="match status" value="1"/>
</dbReference>
<evidence type="ECO:0000256" key="2">
    <source>
        <dbReference type="ARBA" id="ARBA00022980"/>
    </source>
</evidence>
<dbReference type="NCBIfam" id="TIGR00012">
    <property type="entry name" value="L29"/>
    <property type="match status" value="1"/>
</dbReference>
<accession>A0A2H0BRZ1</accession>
<dbReference type="AlphaFoldDB" id="A0A2H0BRZ1"/>